<proteinExistence type="predicted"/>
<reference evidence="1" key="1">
    <citation type="submission" date="2021-06" db="EMBL/GenBank/DDBJ databases">
        <authorList>
            <person name="Kallberg Y."/>
            <person name="Tangrot J."/>
            <person name="Rosling A."/>
        </authorList>
    </citation>
    <scope>NUCLEOTIDE SEQUENCE</scope>
    <source>
        <strain evidence="1">CL356</strain>
    </source>
</reference>
<accession>A0ACA9KZT7</accession>
<dbReference type="EMBL" id="CAJVPT010003966">
    <property type="protein sequence ID" value="CAG8502743.1"/>
    <property type="molecule type" value="Genomic_DNA"/>
</dbReference>
<evidence type="ECO:0000313" key="2">
    <source>
        <dbReference type="Proteomes" id="UP000789525"/>
    </source>
</evidence>
<sequence>MNSSVSSNLSDKGVTVVLGSQWGDEGKGKLVDMLAQEADICARCAGGNNAGHTIVANGIKYDFHLLPSGPLLVLNVTADTCIDLFLGELARTDRNHHYLANFSIGTTKKGIGPAYSSKASRSGLRVHHLSNDLAFAEKFRQLVANKKKRYGDFEYDVEAEIERYKHLAVRLKPYVVDSVVFMQNCLNSRKKILVEGANALMLDLDFGTYPYVTSSNTTVGGVITGLGIPPSKIDKIVGVVKAYTTRVGGGPFPTELLDETGEYLQRAGAEFGATTGRKRRCGWLDLVVLKYSALINGYTSLNLTKLDVLDQLPEVKVAVAYFLDDKPLESFPADLEILEKITVKYETLPGWKSDISKCRRFSDLPENAQKYVKMIQDYLGIPVRKLAVQGVGRSLDDLYKLVGGRLLKVLTSAPGAKGKIQEKLDEVIKELEEKVAPKDSGPSYLLLPNVGFDDQKIMEELKRYQDYKKVNWEEGRISGTVYHGGHELTKLYSDAYAMFSVSNPLHPEVFPGVRKMEAEIVSMVLNMYNAPSGSAGTTTSGGTESILMACKAYRDWARNEKGITEPEMQVSRVVPDTIHAAFDKAAGYFNIKLIHIPIDPVTRRVDTKAVSRAVNRNTIMIAGSAPNYPHGIIDDIPTLASIAEKNKIGMHVDCCLGSFLVPFLEEAGFPTQLFDFRVPGVTSISCDTHKYGFAPKGTSVVMYRTKAIRKYQYFLAPDWMGGIYASPTMAGSRPGALIAGCWATMVKMGKSGYIDATKKIVGCAKKIEAGIRKMDDLFVCGKPLVSVVAFGSNTLNVYDVGDKMTKRGWNLNSLQSPPAVHIACTLLTVLSAEQFLIDLQECVDEIKSKPNQKSSETAAIYGLAARLPDKTIVNEVACGFLDALYSV</sequence>
<organism evidence="1 2">
    <name type="scientific">Acaulospora colombiana</name>
    <dbReference type="NCBI Taxonomy" id="27376"/>
    <lineage>
        <taxon>Eukaryota</taxon>
        <taxon>Fungi</taxon>
        <taxon>Fungi incertae sedis</taxon>
        <taxon>Mucoromycota</taxon>
        <taxon>Glomeromycotina</taxon>
        <taxon>Glomeromycetes</taxon>
        <taxon>Diversisporales</taxon>
        <taxon>Acaulosporaceae</taxon>
        <taxon>Acaulospora</taxon>
    </lineage>
</organism>
<gene>
    <name evidence="1" type="ORF">ACOLOM_LOCUS2872</name>
</gene>
<protein>
    <submittedName>
        <fullName evidence="1">2538_t:CDS:1</fullName>
    </submittedName>
</protein>
<comment type="caution">
    <text evidence="1">The sequence shown here is derived from an EMBL/GenBank/DDBJ whole genome shotgun (WGS) entry which is preliminary data.</text>
</comment>
<name>A0ACA9KZT7_9GLOM</name>
<dbReference type="Proteomes" id="UP000789525">
    <property type="component" value="Unassembled WGS sequence"/>
</dbReference>
<evidence type="ECO:0000313" key="1">
    <source>
        <dbReference type="EMBL" id="CAG8502743.1"/>
    </source>
</evidence>
<keyword evidence="2" id="KW-1185">Reference proteome</keyword>